<dbReference type="InterPro" id="IPR027417">
    <property type="entry name" value="P-loop_NTPase"/>
</dbReference>
<dbReference type="SUPFAM" id="SSF54980">
    <property type="entry name" value="EF-G C-terminal domain-like"/>
    <property type="match status" value="2"/>
</dbReference>
<dbReference type="AlphaFoldDB" id="G9WM72"/>
<dbReference type="PANTHER" id="PTHR43261:SF6">
    <property type="entry name" value="ELONGATION FACTOR G-LIKE PROTEIN"/>
    <property type="match status" value="1"/>
</dbReference>
<dbReference type="Gene3D" id="3.30.70.870">
    <property type="entry name" value="Elongation Factor G (Translational Gtpase), domain 3"/>
    <property type="match status" value="1"/>
</dbReference>
<keyword evidence="4" id="KW-0251">Elongation factor</keyword>
<dbReference type="CDD" id="cd03713">
    <property type="entry name" value="EFG_mtEFG_C"/>
    <property type="match status" value="1"/>
</dbReference>
<keyword evidence="5" id="KW-1185">Reference proteome</keyword>
<dbReference type="InterPro" id="IPR005517">
    <property type="entry name" value="Transl_elong_EFG/EF2_IV"/>
</dbReference>
<dbReference type="InterPro" id="IPR005225">
    <property type="entry name" value="Small_GTP-bd"/>
</dbReference>
<dbReference type="InterPro" id="IPR053905">
    <property type="entry name" value="EF-G-like_DII"/>
</dbReference>
<evidence type="ECO:0000256" key="1">
    <source>
        <dbReference type="ARBA" id="ARBA00022741"/>
    </source>
</evidence>
<dbReference type="SUPFAM" id="SSF50447">
    <property type="entry name" value="Translation proteins"/>
    <property type="match status" value="1"/>
</dbReference>
<dbReference type="SMART" id="SM00889">
    <property type="entry name" value="EFG_IV"/>
    <property type="match status" value="1"/>
</dbReference>
<dbReference type="SMART" id="SM00838">
    <property type="entry name" value="EFG_C"/>
    <property type="match status" value="1"/>
</dbReference>
<dbReference type="GO" id="GO:0003746">
    <property type="term" value="F:translation elongation factor activity"/>
    <property type="evidence" value="ECO:0007669"/>
    <property type="project" value="InterPro"/>
</dbReference>
<dbReference type="PROSITE" id="PS51722">
    <property type="entry name" value="G_TR_2"/>
    <property type="match status" value="1"/>
</dbReference>
<dbReference type="InterPro" id="IPR047872">
    <property type="entry name" value="EFG_IV"/>
</dbReference>
<dbReference type="CDD" id="cd04170">
    <property type="entry name" value="EF-G_bact"/>
    <property type="match status" value="1"/>
</dbReference>
<dbReference type="FunFam" id="3.30.230.10:FF:000003">
    <property type="entry name" value="Elongation factor G"/>
    <property type="match status" value="1"/>
</dbReference>
<dbReference type="InterPro" id="IPR041095">
    <property type="entry name" value="EFG_II"/>
</dbReference>
<evidence type="ECO:0000256" key="2">
    <source>
        <dbReference type="ARBA" id="ARBA00023134"/>
    </source>
</evidence>
<dbReference type="InterPro" id="IPR020568">
    <property type="entry name" value="Ribosomal_Su5_D2-typ_SF"/>
</dbReference>
<evidence type="ECO:0000313" key="4">
    <source>
        <dbReference type="EMBL" id="EHL12418.1"/>
    </source>
</evidence>
<dbReference type="Gene3D" id="3.30.70.240">
    <property type="match status" value="1"/>
</dbReference>
<dbReference type="InterPro" id="IPR035647">
    <property type="entry name" value="EFG_III/V"/>
</dbReference>
<comment type="caution">
    <text evidence="4">The sequence shown here is derived from an EMBL/GenBank/DDBJ whole genome shotgun (WGS) entry which is preliminary data.</text>
</comment>
<dbReference type="SUPFAM" id="SSF54211">
    <property type="entry name" value="Ribosomal protein S5 domain 2-like"/>
    <property type="match status" value="1"/>
</dbReference>
<dbReference type="Gene3D" id="2.40.30.10">
    <property type="entry name" value="Translation factors"/>
    <property type="match status" value="1"/>
</dbReference>
<dbReference type="GO" id="GO:0003924">
    <property type="term" value="F:GTPase activity"/>
    <property type="evidence" value="ECO:0007669"/>
    <property type="project" value="InterPro"/>
</dbReference>
<keyword evidence="1" id="KW-0547">Nucleotide-binding</keyword>
<dbReference type="InterPro" id="IPR035649">
    <property type="entry name" value="EFG_V"/>
</dbReference>
<dbReference type="GO" id="GO:0032790">
    <property type="term" value="P:ribosome disassembly"/>
    <property type="evidence" value="ECO:0007669"/>
    <property type="project" value="TreeGrafter"/>
</dbReference>
<reference evidence="4" key="1">
    <citation type="submission" date="2011-08" db="EMBL/GenBank/DDBJ databases">
        <authorList>
            <consortium name="The Broad Institute Genome Sequencing Platform"/>
            <person name="Earl A."/>
            <person name="Ward D."/>
            <person name="Feldgarden M."/>
            <person name="Gevers D."/>
            <person name="Sizova M."/>
            <person name="Hazen A."/>
            <person name="Epstein S."/>
            <person name="Young S.K."/>
            <person name="Zeng Q."/>
            <person name="Gargeya S."/>
            <person name="Fitzgerald M."/>
            <person name="Haas B."/>
            <person name="Abouelleil A."/>
            <person name="Alvarado L."/>
            <person name="Arachchi H.M."/>
            <person name="Berlin A."/>
            <person name="Brown A."/>
            <person name="Chapman S.B."/>
            <person name="Chen Z."/>
            <person name="Dunbar C."/>
            <person name="Freedman E."/>
            <person name="Gearin G."/>
            <person name="Gellesch M."/>
            <person name="Goldberg J."/>
            <person name="Griggs A."/>
            <person name="Gujja S."/>
            <person name="Heiman D."/>
            <person name="Howarth C."/>
            <person name="Larson L."/>
            <person name="Lui A."/>
            <person name="MacDonald P.J.P."/>
            <person name="Montmayeur A."/>
            <person name="Murphy C."/>
            <person name="Neiman D."/>
            <person name="Pearson M."/>
            <person name="Priest M."/>
            <person name="Roberts A."/>
            <person name="Saif S."/>
            <person name="Shea T."/>
            <person name="Shenoy N."/>
            <person name="Sisk P."/>
            <person name="Stolte C."/>
            <person name="Sykes S."/>
            <person name="Wortman J."/>
            <person name="Nusbaum C."/>
            <person name="Birren B."/>
        </authorList>
    </citation>
    <scope>NUCLEOTIDE SEQUENCE</scope>
    <source>
        <strain evidence="4">ACB1</strain>
    </source>
</reference>
<dbReference type="PATRIC" id="fig|796943.3.peg.849"/>
<dbReference type="NCBIfam" id="TIGR00231">
    <property type="entry name" value="small_GTP"/>
    <property type="match status" value="1"/>
</dbReference>
<dbReference type="CDD" id="cd04088">
    <property type="entry name" value="EFG_mtEFG_II"/>
    <property type="match status" value="1"/>
</dbReference>
<accession>G9WM72</accession>
<dbReference type="Pfam" id="PF00009">
    <property type="entry name" value="GTP_EFTU"/>
    <property type="match status" value="1"/>
</dbReference>
<dbReference type="EMBL" id="AFZC02000003">
    <property type="protein sequence ID" value="EHL12418.1"/>
    <property type="molecule type" value="Genomic_DNA"/>
</dbReference>
<name>G9WM72_9FIRM</name>
<gene>
    <name evidence="4" type="ORF">HMPREF9625_00455</name>
</gene>
<dbReference type="Pfam" id="PF00679">
    <property type="entry name" value="EFG_C"/>
    <property type="match status" value="1"/>
</dbReference>
<dbReference type="Pfam" id="PF03764">
    <property type="entry name" value="EFG_IV"/>
    <property type="match status" value="1"/>
</dbReference>
<evidence type="ECO:0000313" key="5">
    <source>
        <dbReference type="Proteomes" id="UP000018461"/>
    </source>
</evidence>
<proteinExistence type="predicted"/>
<dbReference type="NCBIfam" id="NF009379">
    <property type="entry name" value="PRK12740.1-3"/>
    <property type="match status" value="1"/>
</dbReference>
<dbReference type="Gene3D" id="3.40.50.300">
    <property type="entry name" value="P-loop containing nucleotide triphosphate hydrolases"/>
    <property type="match status" value="1"/>
</dbReference>
<dbReference type="NCBIfam" id="NF009381">
    <property type="entry name" value="PRK12740.1-5"/>
    <property type="match status" value="1"/>
</dbReference>
<dbReference type="InterPro" id="IPR000795">
    <property type="entry name" value="T_Tr_GTP-bd_dom"/>
</dbReference>
<dbReference type="Pfam" id="PF14492">
    <property type="entry name" value="EFG_III"/>
    <property type="match status" value="1"/>
</dbReference>
<feature type="domain" description="Tr-type G" evidence="3">
    <location>
        <begin position="7"/>
        <end position="283"/>
    </location>
</feature>
<sequence length="699" mass="77314">MKVYDTGSIRNVVLLGHGSAGKTTVAECLCYVTKVTNRLGSVDEGNTVSDFDKEEKKRKFSISTSLLPIEYKGEDGDLKINILDTPGYFDFVGEVEEAVSAADAAIIVVNGKAGIEPGTVKAWELCEENHLPRLFFVTNMDDDKASFRQLVLDLEKRFGKSVAPFQLPIRENEKFVGFVNVVKMAGRRFTNLNEYEACPIPDYVEKHLNIARSSLLEAVAESSEELMEKYFAGEEFSTEEIQSALRENVKQCNIAPILMGSGIHVQGFNVLLQVIDKYFPSPKELEAIGVDASTGEHFTAHYNDEATISGRVWKTIADPFLGKYSLFKICTGVLKANSEVYNVNKEATEKIGKLYVLRGNTPIEVPELKSGDLGAVAKLGITETGDSIAVRNAPIIYHAPKLSVPYTYMAYTAENKADEDKLSTALQRMMEEDRTLKVKADPENRQSLLYGIGEQQLEVLASRLKDRYNVSLILTKPKFAYRETIKKTAKVQGKYKKQSGGHGQYGDVVMEFSPSFDYDQAYTFKEQVFGGAVPKNYFPAVEKGIQESCKKGPLAGYPVVGVQAVLLDGSYHPVDSSEQAFKTAASMAFKDGFMQANPVLLEPIARLTVNVPDSYTGDIMGDLTKRRGRILGMNAVHGGKQLIEAELPMSNLYLYNTDLRSMTGGSGSFSFEFDRYEQAPGDIQNIVIQEAKDRAATEE</sequence>
<dbReference type="InterPro" id="IPR009000">
    <property type="entry name" value="Transl_B-barrel_sf"/>
</dbReference>
<organism evidence="4 5">
    <name type="scientific">Oribacterium parvum ACB1</name>
    <dbReference type="NCBI Taxonomy" id="796943"/>
    <lineage>
        <taxon>Bacteria</taxon>
        <taxon>Bacillati</taxon>
        <taxon>Bacillota</taxon>
        <taxon>Clostridia</taxon>
        <taxon>Lachnospirales</taxon>
        <taxon>Lachnospiraceae</taxon>
        <taxon>Oribacterium</taxon>
    </lineage>
</organism>
<dbReference type="Gene3D" id="3.30.230.10">
    <property type="match status" value="1"/>
</dbReference>
<keyword evidence="2" id="KW-0342">GTP-binding</keyword>
<dbReference type="Pfam" id="PF22042">
    <property type="entry name" value="EF-G_D2"/>
    <property type="match status" value="1"/>
</dbReference>
<protein>
    <submittedName>
        <fullName evidence="4">Translation elongation factor G</fullName>
    </submittedName>
</protein>
<keyword evidence="4" id="KW-0648">Protein biosynthesis</keyword>
<dbReference type="GO" id="GO:0005525">
    <property type="term" value="F:GTP binding"/>
    <property type="evidence" value="ECO:0007669"/>
    <property type="project" value="UniProtKB-KW"/>
</dbReference>
<dbReference type="InterPro" id="IPR014721">
    <property type="entry name" value="Ribsml_uS5_D2-typ_fold_subgr"/>
</dbReference>
<dbReference type="SUPFAM" id="SSF52540">
    <property type="entry name" value="P-loop containing nucleoside triphosphate hydrolases"/>
    <property type="match status" value="1"/>
</dbReference>
<dbReference type="CDD" id="cd01434">
    <property type="entry name" value="EFG_mtEFG1_IV"/>
    <property type="match status" value="1"/>
</dbReference>
<dbReference type="HOGENOM" id="CLU_002794_4_1_9"/>
<dbReference type="PRINTS" id="PR00315">
    <property type="entry name" value="ELONGATNFCT"/>
</dbReference>
<dbReference type="PANTHER" id="PTHR43261">
    <property type="entry name" value="TRANSLATION ELONGATION FACTOR G-RELATED"/>
    <property type="match status" value="1"/>
</dbReference>
<dbReference type="RefSeq" id="WP_009534320.1">
    <property type="nucleotide sequence ID" value="NZ_KE148312.1"/>
</dbReference>
<dbReference type="Proteomes" id="UP000018461">
    <property type="component" value="Unassembled WGS sequence"/>
</dbReference>
<reference evidence="4" key="2">
    <citation type="submission" date="2013-03" db="EMBL/GenBank/DDBJ databases">
        <title>The Genome Sequence of Oribacterium sp. ACB1.</title>
        <authorList>
            <consortium name="The Broad Institute Genomics Platform"/>
            <consortium name="The Broad Institute Genome Sequencing Center for Infectious Disease"/>
            <person name="Earl A."/>
            <person name="Ward D."/>
            <person name="Feldgarden M."/>
            <person name="Gevers D."/>
            <person name="Sizova M."/>
            <person name="Hazen A."/>
            <person name="Epstein S."/>
            <person name="Walker B."/>
            <person name="Young S."/>
            <person name="Zeng Q."/>
            <person name="Gargeya S."/>
            <person name="Fitzgerald M."/>
            <person name="Haas B."/>
            <person name="Abouelleil A."/>
            <person name="Allen A.W."/>
            <person name="Alvarado L."/>
            <person name="Arachchi H.M."/>
            <person name="Berlin A.M."/>
            <person name="Chapman S.B."/>
            <person name="Gainer-Dewar J."/>
            <person name="Goldberg J."/>
            <person name="Griggs A."/>
            <person name="Gujja S."/>
            <person name="Hansen M."/>
            <person name="Howarth C."/>
            <person name="Imamovic A."/>
            <person name="Ireland A."/>
            <person name="Larimer J."/>
            <person name="McCowan C."/>
            <person name="Murphy C."/>
            <person name="Pearson M."/>
            <person name="Poon T.W."/>
            <person name="Priest M."/>
            <person name="Roberts A."/>
            <person name="Saif S."/>
            <person name="Shea T."/>
            <person name="Sisk P."/>
            <person name="Sykes S."/>
            <person name="Wortman J."/>
            <person name="Nusbaum C."/>
            <person name="Birren B."/>
        </authorList>
    </citation>
    <scope>NUCLEOTIDE SEQUENCE [LARGE SCALE GENOMIC DNA]</scope>
    <source>
        <strain evidence="4">ACB1</strain>
    </source>
</reference>
<dbReference type="STRING" id="796943.HMPREF9625_00455"/>
<dbReference type="InterPro" id="IPR000640">
    <property type="entry name" value="EFG_V-like"/>
</dbReference>
<evidence type="ECO:0000259" key="3">
    <source>
        <dbReference type="PROSITE" id="PS51722"/>
    </source>
</evidence>
<dbReference type="FunFam" id="3.30.70.240:FF:000001">
    <property type="entry name" value="Elongation factor G"/>
    <property type="match status" value="1"/>
</dbReference>